<keyword evidence="2" id="KW-1185">Reference proteome</keyword>
<accession>A0ACC1Q2I5</accession>
<protein>
    <submittedName>
        <fullName evidence="1">Uncharacterized protein</fullName>
    </submittedName>
</protein>
<dbReference type="Proteomes" id="UP001144978">
    <property type="component" value="Unassembled WGS sequence"/>
</dbReference>
<evidence type="ECO:0000313" key="2">
    <source>
        <dbReference type="Proteomes" id="UP001144978"/>
    </source>
</evidence>
<proteinExistence type="predicted"/>
<gene>
    <name evidence="1" type="ORF">NUW54_g4082</name>
</gene>
<dbReference type="EMBL" id="JANSHE010000903">
    <property type="protein sequence ID" value="KAJ3006044.1"/>
    <property type="molecule type" value="Genomic_DNA"/>
</dbReference>
<organism evidence="1 2">
    <name type="scientific">Trametes sanguinea</name>
    <dbReference type="NCBI Taxonomy" id="158606"/>
    <lineage>
        <taxon>Eukaryota</taxon>
        <taxon>Fungi</taxon>
        <taxon>Dikarya</taxon>
        <taxon>Basidiomycota</taxon>
        <taxon>Agaricomycotina</taxon>
        <taxon>Agaricomycetes</taxon>
        <taxon>Polyporales</taxon>
        <taxon>Polyporaceae</taxon>
        <taxon>Trametes</taxon>
    </lineage>
</organism>
<name>A0ACC1Q2I5_9APHY</name>
<reference evidence="1" key="1">
    <citation type="submission" date="2022-08" db="EMBL/GenBank/DDBJ databases">
        <title>Genome Sequence of Pycnoporus sanguineus.</title>
        <authorList>
            <person name="Buettner E."/>
        </authorList>
    </citation>
    <scope>NUCLEOTIDE SEQUENCE</scope>
    <source>
        <strain evidence="1">CG-C14</strain>
    </source>
</reference>
<sequence>MGQHGTFLTLSAFLDVVESLTLLKELRLHGFLYSACKEISPMPGRVVSLPALTDFAVGDYEAEVHVLLQSVQLPGRVRAAVYVRPPTEDDLDAPESMTDINFPNVLSQDRSIFPILRTAETVRVNAERDVLQLVAIKGDEHLVLDIATGVEGCGRLVYFALDGLIDLFGQAPLRTLEITGELTFELCCPYRFVAVFEQFPTLENLRMEPTDVVWDFEAVLSALAQPARGDRGADFGPPNLGTPPNDSQVLCPRLKKIDFNGMRWNEPNGVSFTSLVDCLRLRAAKGVYLQELRMALLVYIKDMSPEEAMGAFRYLYHDELRALVPGGVVRACAARACVSQSCTPEPHLSTMAILQHAVECPRRLDYAALFRTSLRARLCYRTHSATLCLLAIRRPVPASRVYQSDRWQAAEVLRYSAVANAATRARRYDAPRRRERGRGGAAETLTWTRTMQRRPTPRLPF</sequence>
<comment type="caution">
    <text evidence="1">The sequence shown here is derived from an EMBL/GenBank/DDBJ whole genome shotgun (WGS) entry which is preliminary data.</text>
</comment>
<evidence type="ECO:0000313" key="1">
    <source>
        <dbReference type="EMBL" id="KAJ3006044.1"/>
    </source>
</evidence>